<evidence type="ECO:0000259" key="6">
    <source>
        <dbReference type="PROSITE" id="PS50280"/>
    </source>
</evidence>
<evidence type="ECO:0000313" key="8">
    <source>
        <dbReference type="EMBL" id="BCO29514.1"/>
    </source>
</evidence>
<dbReference type="Gene3D" id="2.170.270.10">
    <property type="entry name" value="SET domain"/>
    <property type="match status" value="1"/>
</dbReference>
<dbReference type="PROSITE" id="PS50280">
    <property type="entry name" value="SET"/>
    <property type="match status" value="1"/>
</dbReference>
<dbReference type="Proteomes" id="UP000824366">
    <property type="component" value="Chromosome"/>
</dbReference>
<evidence type="ECO:0000256" key="5">
    <source>
        <dbReference type="ARBA" id="ARBA00022691"/>
    </source>
</evidence>
<dbReference type="Pfam" id="PF00856">
    <property type="entry name" value="SET"/>
    <property type="match status" value="1"/>
</dbReference>
<reference evidence="8 9" key="1">
    <citation type="journal article" date="2021" name="Microbiol. Spectr.">
        <title>A Single Bacterium Capable of Oxidation and Reduction of Iron at Circumneutral pH.</title>
        <authorList>
            <person name="Kato S."/>
            <person name="Ohkuma M."/>
        </authorList>
    </citation>
    <scope>NUCLEOTIDE SEQUENCE [LARGE SCALE GENOMIC DNA]</scope>
    <source>
        <strain evidence="8 9">MIZ03</strain>
    </source>
</reference>
<evidence type="ECO:0000259" key="7">
    <source>
        <dbReference type="PROSITE" id="PS50868"/>
    </source>
</evidence>
<dbReference type="PANTHER" id="PTHR22884">
    <property type="entry name" value="SET DOMAIN PROTEINS"/>
    <property type="match status" value="1"/>
</dbReference>
<evidence type="ECO:0000256" key="2">
    <source>
        <dbReference type="ARBA" id="ARBA00022454"/>
    </source>
</evidence>
<keyword evidence="3" id="KW-0489">Methyltransferase</keyword>
<name>A0ABM7MSY5_9BURK</name>
<dbReference type="InterPro" id="IPR050777">
    <property type="entry name" value="SET2_Histone-Lys_MeTrsfase"/>
</dbReference>
<evidence type="ECO:0000256" key="3">
    <source>
        <dbReference type="ARBA" id="ARBA00022603"/>
    </source>
</evidence>
<dbReference type="SMART" id="SM00317">
    <property type="entry name" value="SET"/>
    <property type="match status" value="1"/>
</dbReference>
<dbReference type="EMBL" id="AP024238">
    <property type="protein sequence ID" value="BCO29514.1"/>
    <property type="molecule type" value="Genomic_DNA"/>
</dbReference>
<comment type="subcellular location">
    <subcellularLocation>
        <location evidence="1">Chromosome</location>
    </subcellularLocation>
</comment>
<evidence type="ECO:0000256" key="4">
    <source>
        <dbReference type="ARBA" id="ARBA00022679"/>
    </source>
</evidence>
<organism evidence="8 9">
    <name type="scientific">Rhodoferax lithotrophicus</name>
    <dbReference type="NCBI Taxonomy" id="2798804"/>
    <lineage>
        <taxon>Bacteria</taxon>
        <taxon>Pseudomonadati</taxon>
        <taxon>Pseudomonadota</taxon>
        <taxon>Betaproteobacteria</taxon>
        <taxon>Burkholderiales</taxon>
        <taxon>Comamonadaceae</taxon>
        <taxon>Rhodoferax</taxon>
    </lineage>
</organism>
<proteinExistence type="predicted"/>
<dbReference type="InterPro" id="IPR046341">
    <property type="entry name" value="SET_dom_sf"/>
</dbReference>
<feature type="domain" description="Post-SET" evidence="7">
    <location>
        <begin position="164"/>
        <end position="180"/>
    </location>
</feature>
<dbReference type="SUPFAM" id="SSF82199">
    <property type="entry name" value="SET domain"/>
    <property type="match status" value="1"/>
</dbReference>
<evidence type="ECO:0000256" key="1">
    <source>
        <dbReference type="ARBA" id="ARBA00004286"/>
    </source>
</evidence>
<dbReference type="InterPro" id="IPR003616">
    <property type="entry name" value="Post-SET_dom"/>
</dbReference>
<keyword evidence="9" id="KW-1185">Reference proteome</keyword>
<protein>
    <recommendedName>
        <fullName evidence="10">Nuclear protein SET</fullName>
    </recommendedName>
</protein>
<keyword evidence="5" id="KW-0949">S-adenosyl-L-methionine</keyword>
<dbReference type="PROSITE" id="PS50868">
    <property type="entry name" value="POST_SET"/>
    <property type="match status" value="1"/>
</dbReference>
<evidence type="ECO:0008006" key="10">
    <source>
        <dbReference type="Google" id="ProtNLM"/>
    </source>
</evidence>
<dbReference type="InterPro" id="IPR001214">
    <property type="entry name" value="SET_dom"/>
</dbReference>
<keyword evidence="4" id="KW-0808">Transferase</keyword>
<keyword evidence="2" id="KW-0158">Chromosome</keyword>
<accession>A0ABM7MSY5</accession>
<feature type="domain" description="SET" evidence="6">
    <location>
        <begin position="39"/>
        <end position="151"/>
    </location>
</feature>
<sequence length="187" mass="20987">MGTHTRTHTSSRYQILTVSKKSPAKTASLLPVAKATSPRRVQVRRSGIHGKGVFAVQDIAAGETILEYVGEIITWEEAQARHPHDASNPNHTFYFHVDETRVIDALFGGNSSRWINHSCDGNCEADERNGRIFIKARRDIAAGEELHYDYGLIIDERYTPKLKAQYPCWCGAPGCRGTLLAPKRKRR</sequence>
<gene>
    <name evidence="8" type="ORF">MIZ03_4437</name>
</gene>
<evidence type="ECO:0000313" key="9">
    <source>
        <dbReference type="Proteomes" id="UP000824366"/>
    </source>
</evidence>